<dbReference type="RefSeq" id="WP_345587731.1">
    <property type="nucleotide sequence ID" value="NZ_BAABJG010000013.1"/>
</dbReference>
<dbReference type="EMBL" id="JBHTLU010000059">
    <property type="protein sequence ID" value="MFD1225411.1"/>
    <property type="molecule type" value="Genomic_DNA"/>
</dbReference>
<evidence type="ECO:0000313" key="2">
    <source>
        <dbReference type="Proteomes" id="UP001597180"/>
    </source>
</evidence>
<dbReference type="Proteomes" id="UP001597180">
    <property type="component" value="Unassembled WGS sequence"/>
</dbReference>
<evidence type="ECO:0000313" key="1">
    <source>
        <dbReference type="EMBL" id="MFD1225411.1"/>
    </source>
</evidence>
<name>A0ABW3UYJ6_9BACL</name>
<sequence>MAGNAEEYRLIASEELTEADVPEKMAGWMGIAKFAMTFDEFDSFEECFDAADRVEQAYERDPQFAGCSLWDLRAFLLMEERGCQHRGDWPSTERMQLIYDAIDVIRDKVRLS</sequence>
<protein>
    <submittedName>
        <fullName evidence="1">Uncharacterized protein</fullName>
    </submittedName>
</protein>
<keyword evidence="2" id="KW-1185">Reference proteome</keyword>
<accession>A0ABW3UYJ6</accession>
<comment type="caution">
    <text evidence="1">The sequence shown here is derived from an EMBL/GenBank/DDBJ whole genome shotgun (WGS) entry which is preliminary data.</text>
</comment>
<reference evidence="2" key="1">
    <citation type="journal article" date="2019" name="Int. J. Syst. Evol. Microbiol.">
        <title>The Global Catalogue of Microorganisms (GCM) 10K type strain sequencing project: providing services to taxonomists for standard genome sequencing and annotation.</title>
        <authorList>
            <consortium name="The Broad Institute Genomics Platform"/>
            <consortium name="The Broad Institute Genome Sequencing Center for Infectious Disease"/>
            <person name="Wu L."/>
            <person name="Ma J."/>
        </authorList>
    </citation>
    <scope>NUCLEOTIDE SEQUENCE [LARGE SCALE GENOMIC DNA]</scope>
    <source>
        <strain evidence="2">CCUG 53270</strain>
    </source>
</reference>
<gene>
    <name evidence="1" type="ORF">ACFQ4B_35560</name>
</gene>
<organism evidence="1 2">
    <name type="scientific">Paenibacillus vulneris</name>
    <dbReference type="NCBI Taxonomy" id="1133364"/>
    <lineage>
        <taxon>Bacteria</taxon>
        <taxon>Bacillati</taxon>
        <taxon>Bacillota</taxon>
        <taxon>Bacilli</taxon>
        <taxon>Bacillales</taxon>
        <taxon>Paenibacillaceae</taxon>
        <taxon>Paenibacillus</taxon>
    </lineage>
</organism>
<proteinExistence type="predicted"/>